<dbReference type="InterPro" id="IPR008271">
    <property type="entry name" value="Ser/Thr_kinase_AS"/>
</dbReference>
<feature type="compositionally biased region" description="Low complexity" evidence="7">
    <location>
        <begin position="455"/>
        <end position="465"/>
    </location>
</feature>
<feature type="region of interest" description="Disordered" evidence="7">
    <location>
        <begin position="625"/>
        <end position="644"/>
    </location>
</feature>
<dbReference type="EMBL" id="JAQQAF010000006">
    <property type="protein sequence ID" value="KAJ8475790.1"/>
    <property type="molecule type" value="Genomic_DNA"/>
</dbReference>
<dbReference type="Pfam" id="PF07714">
    <property type="entry name" value="PK_Tyr_Ser-Thr"/>
    <property type="match status" value="1"/>
</dbReference>
<dbReference type="GO" id="GO:0007165">
    <property type="term" value="P:signal transduction"/>
    <property type="evidence" value="ECO:0007669"/>
    <property type="project" value="TreeGrafter"/>
</dbReference>
<dbReference type="PANTHER" id="PTHR23257:SF963">
    <property type="entry name" value="AT08303P"/>
    <property type="match status" value="1"/>
</dbReference>
<dbReference type="CDD" id="cd13999">
    <property type="entry name" value="STKc_MAP3K-like"/>
    <property type="match status" value="1"/>
</dbReference>
<dbReference type="Gene3D" id="1.10.510.10">
    <property type="entry name" value="Transferase(Phosphotransferase) domain 1"/>
    <property type="match status" value="1"/>
</dbReference>
<feature type="region of interest" description="Disordered" evidence="7">
    <location>
        <begin position="203"/>
        <end position="223"/>
    </location>
</feature>
<proteinExistence type="predicted"/>
<dbReference type="InterPro" id="IPR011009">
    <property type="entry name" value="Kinase-like_dom_sf"/>
</dbReference>
<sequence>MAARPHPSLSLIEGAKAQPMACFKLTSLTLKIRPISFTLPHTSYQLLLLLSGLPSDASCGLCLQLQKRRIESILQVGNGFLFPISRPSVYDVNYPQLMERSKNSQKLQYDLAETRNDGFGPANQTLKQAPVSTSHTNSRSAGFVASDSARHALNYSFQTGEEFSIEFMRDKANPKRPYIPNPSRHQITSSNYVDLRRRRAISNAEPGSGSDVPGLASENKAPSKKIEKKGFVETNNKSYLALTKTVSHAPAGNSSYRRFHPQYASSDPSPTRVKFLCSYGGKFLPRPSDGKLRYVGGATHILRISKSMSWEELMQRARRMYNQTSVIKYQLPGEDLDALISVHCNDDLQHMIDECTVLEDSEASQRPRMFLFSSDDSDIMHFTLGTMEGDSEAQYVAAINGLEASVDTSSLQGLQSMSAGDLDQSISASVEFRVNPRSTVSETTGTYISPEACRSRTPTRSLSSPMQANLSGDFKNHPEFKDYNKRHNAEGPYSAIHHHDTHQSDGNGIPTSASTSETYAKPLNKLLDSHWSGTEDFSVGISSQNQNVENRAAKPIVKGLSQQIDAAKENQSGHRLSSPGQQHGVSLSYLQLETPCGTSASDFETSSRHQMNILETQVSLPLDTSVSAGKSSMPQEHVQPYTSAGEVTTECSDYKPKITALVSEDSHPRVSRVSFKDQMPINQEELLIKLSNFNDEIGSHNSELDQFSHKKQQLVGLFVPVPVEDLSSESDILAITANPLRSNPTSTQNVVKEIERCETSVSVIQRNQVGIVTIAQTPENFSCPHEPMTGNKPLTEHSACNHEEAVVPSSSHLASNQNVNARNRTTELHRKVEKPERDYTPLSVADEKNTFKKSRIWNESEMSGSRESSSFDGKTFMPDICSQDPLVEGSEATKPNSPSSSIGSIQKQKENPTRLSGKLCKEEITTTVRKLDIARKYADTHLDRDAGIASQGNSSLPTMEHNDRLNYSKSQFLPELVSNYFSKVKSSEEPSNSTTSSKPNIIIGLDMPSGESQYSLLNLFNDEFSSKDVTVMNQKQVHEEHFLTEIEGSHSGQLDFAPLEDEVMFGQKNPQVDFAEVDSSLANVGENLRTALLEYEECVSDKKEVNEPGTNVSTEVPHLRNVQIIKDEDLEELRELGSGTYGTVYHGKWRGTDVAIKRIKNSYFTGQSSQTDKTILGFWREVGILSKLHHPNVVAFYGIVKYEPGGTLATVTEFMPHGSLKHVLRRKDKYLDFRKRLLIAMDAAIGMEYLHSKNIVHFDLKCDNLLVNFKDQSRPICKVCDFGLSKMKLHTMVSGGVRGTLPWMAPELLYTSSNKVSEKIDVYSFGIVMWEILTGEEPYADMHYGEVIGGLLHNTLRPPVPVSCNKDWRNLMEQCWATNPEQRPTFTQIASCLYSIYKASQTSKASS</sequence>
<dbReference type="SUPFAM" id="SSF56112">
    <property type="entry name" value="Protein kinase-like (PK-like)"/>
    <property type="match status" value="1"/>
</dbReference>
<evidence type="ECO:0000313" key="10">
    <source>
        <dbReference type="Proteomes" id="UP001222027"/>
    </source>
</evidence>
<dbReference type="PANTHER" id="PTHR23257">
    <property type="entry name" value="SERINE-THREONINE PROTEIN KINASE"/>
    <property type="match status" value="1"/>
</dbReference>
<dbReference type="FunFam" id="3.30.200.20:FF:000618">
    <property type="entry name" value="Serine/threonine-protein kinase CTR1"/>
    <property type="match status" value="1"/>
</dbReference>
<keyword evidence="1" id="KW-0723">Serine/threonine-protein kinase</keyword>
<evidence type="ECO:0000313" key="9">
    <source>
        <dbReference type="EMBL" id="KAJ8475790.1"/>
    </source>
</evidence>
<feature type="domain" description="Protein kinase" evidence="8">
    <location>
        <begin position="1130"/>
        <end position="1397"/>
    </location>
</feature>
<evidence type="ECO:0000256" key="4">
    <source>
        <dbReference type="ARBA" id="ARBA00022777"/>
    </source>
</evidence>
<dbReference type="InterPro" id="IPR017441">
    <property type="entry name" value="Protein_kinase_ATP_BS"/>
</dbReference>
<dbReference type="PRINTS" id="PR00109">
    <property type="entry name" value="TYRKINASE"/>
</dbReference>
<evidence type="ECO:0000256" key="3">
    <source>
        <dbReference type="ARBA" id="ARBA00022741"/>
    </source>
</evidence>
<keyword evidence="2" id="KW-0808">Transferase</keyword>
<accession>A0AAV8P9E2</accession>
<feature type="region of interest" description="Disordered" evidence="7">
    <location>
        <begin position="451"/>
        <end position="475"/>
    </location>
</feature>
<dbReference type="CDD" id="cd06410">
    <property type="entry name" value="PB1_UP2"/>
    <property type="match status" value="1"/>
</dbReference>
<dbReference type="SUPFAM" id="SSF54277">
    <property type="entry name" value="CAD &amp; PB1 domains"/>
    <property type="match status" value="1"/>
</dbReference>
<evidence type="ECO:0000256" key="7">
    <source>
        <dbReference type="SAM" id="MobiDB-lite"/>
    </source>
</evidence>
<organism evidence="9 10">
    <name type="scientific">Ensete ventricosum</name>
    <name type="common">Abyssinian banana</name>
    <name type="synonym">Musa ensete</name>
    <dbReference type="NCBI Taxonomy" id="4639"/>
    <lineage>
        <taxon>Eukaryota</taxon>
        <taxon>Viridiplantae</taxon>
        <taxon>Streptophyta</taxon>
        <taxon>Embryophyta</taxon>
        <taxon>Tracheophyta</taxon>
        <taxon>Spermatophyta</taxon>
        <taxon>Magnoliopsida</taxon>
        <taxon>Liliopsida</taxon>
        <taxon>Zingiberales</taxon>
        <taxon>Musaceae</taxon>
        <taxon>Ensete</taxon>
    </lineage>
</organism>
<evidence type="ECO:0000256" key="5">
    <source>
        <dbReference type="ARBA" id="ARBA00022840"/>
    </source>
</evidence>
<evidence type="ECO:0000256" key="2">
    <source>
        <dbReference type="ARBA" id="ARBA00022679"/>
    </source>
</evidence>
<dbReference type="PROSITE" id="PS00107">
    <property type="entry name" value="PROTEIN_KINASE_ATP"/>
    <property type="match status" value="1"/>
</dbReference>
<feature type="compositionally biased region" description="Low complexity" evidence="7">
    <location>
        <begin position="859"/>
        <end position="870"/>
    </location>
</feature>
<dbReference type="PROSITE" id="PS00108">
    <property type="entry name" value="PROTEIN_KINASE_ST"/>
    <property type="match status" value="1"/>
</dbReference>
<feature type="compositionally biased region" description="Polar residues" evidence="7">
    <location>
        <begin position="893"/>
        <end position="906"/>
    </location>
</feature>
<name>A0AAV8P9E2_ENSVE</name>
<feature type="region of interest" description="Disordered" evidence="7">
    <location>
        <begin position="858"/>
        <end position="916"/>
    </location>
</feature>
<keyword evidence="5 6" id="KW-0067">ATP-binding</keyword>
<dbReference type="GO" id="GO:0004674">
    <property type="term" value="F:protein serine/threonine kinase activity"/>
    <property type="evidence" value="ECO:0007669"/>
    <property type="project" value="UniProtKB-KW"/>
</dbReference>
<reference evidence="9 10" key="1">
    <citation type="submission" date="2022-12" db="EMBL/GenBank/DDBJ databases">
        <title>Chromosome-scale assembly of the Ensete ventricosum genome.</title>
        <authorList>
            <person name="Dussert Y."/>
            <person name="Stocks J."/>
            <person name="Wendawek A."/>
            <person name="Woldeyes F."/>
            <person name="Nichols R.A."/>
            <person name="Borrell J.S."/>
        </authorList>
    </citation>
    <scope>NUCLEOTIDE SEQUENCE [LARGE SCALE GENOMIC DNA]</scope>
    <source>
        <strain evidence="10">cv. Maze</strain>
        <tissue evidence="9">Seeds</tissue>
    </source>
</reference>
<keyword evidence="3 6" id="KW-0547">Nucleotide-binding</keyword>
<dbReference type="Pfam" id="PF00564">
    <property type="entry name" value="PB1"/>
    <property type="match status" value="1"/>
</dbReference>
<dbReference type="GO" id="GO:0005737">
    <property type="term" value="C:cytoplasm"/>
    <property type="evidence" value="ECO:0007669"/>
    <property type="project" value="TreeGrafter"/>
</dbReference>
<dbReference type="Gene3D" id="3.10.20.90">
    <property type="entry name" value="Phosphatidylinositol 3-kinase Catalytic Subunit, Chain A, domain 1"/>
    <property type="match status" value="1"/>
</dbReference>
<gene>
    <name evidence="9" type="ORF">OPV22_019517</name>
</gene>
<dbReference type="InterPro" id="IPR000270">
    <property type="entry name" value="PB1_dom"/>
</dbReference>
<dbReference type="Gene3D" id="3.30.200.20">
    <property type="entry name" value="Phosphorylase Kinase, domain 1"/>
    <property type="match status" value="1"/>
</dbReference>
<dbReference type="GO" id="GO:0005524">
    <property type="term" value="F:ATP binding"/>
    <property type="evidence" value="ECO:0007669"/>
    <property type="project" value="UniProtKB-UniRule"/>
</dbReference>
<evidence type="ECO:0000259" key="8">
    <source>
        <dbReference type="PROSITE" id="PS50011"/>
    </source>
</evidence>
<dbReference type="SMART" id="SM00220">
    <property type="entry name" value="S_TKc"/>
    <property type="match status" value="1"/>
</dbReference>
<keyword evidence="4" id="KW-0418">Kinase</keyword>
<dbReference type="FunFam" id="3.10.20.90:FF:000058">
    <property type="entry name" value="Octicosapeptide/phox/Bem1p domain kinase superfamily protein"/>
    <property type="match status" value="1"/>
</dbReference>
<evidence type="ECO:0000256" key="1">
    <source>
        <dbReference type="ARBA" id="ARBA00022527"/>
    </source>
</evidence>
<dbReference type="PROSITE" id="PS50011">
    <property type="entry name" value="PROTEIN_KINASE_DOM"/>
    <property type="match status" value="1"/>
</dbReference>
<evidence type="ECO:0000256" key="6">
    <source>
        <dbReference type="PROSITE-ProRule" id="PRU10141"/>
    </source>
</evidence>
<feature type="binding site" evidence="6">
    <location>
        <position position="1157"/>
    </location>
    <ligand>
        <name>ATP</name>
        <dbReference type="ChEBI" id="CHEBI:30616"/>
    </ligand>
</feature>
<dbReference type="InterPro" id="IPR000719">
    <property type="entry name" value="Prot_kinase_dom"/>
</dbReference>
<keyword evidence="10" id="KW-1185">Reference proteome</keyword>
<dbReference type="InterPro" id="IPR001245">
    <property type="entry name" value="Ser-Thr/Tyr_kinase_cat_dom"/>
</dbReference>
<protein>
    <recommendedName>
        <fullName evidence="8">Protein kinase domain-containing protein</fullName>
    </recommendedName>
</protein>
<comment type="caution">
    <text evidence="9">The sequence shown here is derived from an EMBL/GenBank/DDBJ whole genome shotgun (WGS) entry which is preliminary data.</text>
</comment>
<dbReference type="SMART" id="SM00666">
    <property type="entry name" value="PB1"/>
    <property type="match status" value="1"/>
</dbReference>
<dbReference type="Proteomes" id="UP001222027">
    <property type="component" value="Unassembled WGS sequence"/>
</dbReference>
<dbReference type="InterPro" id="IPR050167">
    <property type="entry name" value="Ser_Thr_protein_kinase"/>
</dbReference>